<reference evidence="1" key="1">
    <citation type="journal article" date="2018" name="Genome Biol.">
        <title>SKESA: strategic k-mer extension for scrupulous assemblies.</title>
        <authorList>
            <person name="Souvorov A."/>
            <person name="Agarwala R."/>
            <person name="Lipman D.J."/>
        </authorList>
    </citation>
    <scope>NUCLEOTIDE SEQUENCE</scope>
    <source>
        <strain evidence="1">D3612</strain>
    </source>
</reference>
<evidence type="ECO:0000313" key="1">
    <source>
        <dbReference type="EMBL" id="HAT1596711.1"/>
    </source>
</evidence>
<protein>
    <submittedName>
        <fullName evidence="1">Uncharacterized protein</fullName>
    </submittedName>
</protein>
<gene>
    <name evidence="1" type="ORF">I8Y58_001942</name>
</gene>
<evidence type="ECO:0000313" key="2">
    <source>
        <dbReference type="Proteomes" id="UP000861567"/>
    </source>
</evidence>
<reference evidence="1" key="2">
    <citation type="submission" date="2020-11" db="EMBL/GenBank/DDBJ databases">
        <authorList>
            <consortium name="NCBI Pathogen Detection Project"/>
        </authorList>
    </citation>
    <scope>NUCLEOTIDE SEQUENCE</scope>
    <source>
        <strain evidence="1">D3612</strain>
    </source>
</reference>
<dbReference type="AlphaFoldDB" id="A0AAN5R5H4"/>
<dbReference type="EMBL" id="DACSEI010000018">
    <property type="protein sequence ID" value="HAT1596711.1"/>
    <property type="molecule type" value="Genomic_DNA"/>
</dbReference>
<dbReference type="Proteomes" id="UP000861567">
    <property type="component" value="Unassembled WGS sequence"/>
</dbReference>
<proteinExistence type="predicted"/>
<organism evidence="1 2">
    <name type="scientific">Legionella pneumophila</name>
    <dbReference type="NCBI Taxonomy" id="446"/>
    <lineage>
        <taxon>Bacteria</taxon>
        <taxon>Pseudomonadati</taxon>
        <taxon>Pseudomonadota</taxon>
        <taxon>Gammaproteobacteria</taxon>
        <taxon>Legionellales</taxon>
        <taxon>Legionellaceae</taxon>
        <taxon>Legionella</taxon>
    </lineage>
</organism>
<accession>A0AAN5R5H4</accession>
<sequence>MLIKNKVEKVKPSLSDYVPRDETRISRNPAMEREMLFFSTLSQRMRENPTQGNLEALIQSDENITEMVSKSRSPK</sequence>
<comment type="caution">
    <text evidence="1">The sequence shown here is derived from an EMBL/GenBank/DDBJ whole genome shotgun (WGS) entry which is preliminary data.</text>
</comment>
<name>A0AAN5R5H4_LEGPN</name>